<organism evidence="3">
    <name type="scientific">Caenorhabditis remanei</name>
    <name type="common">Caenorhabditis vulgaris</name>
    <dbReference type="NCBI Taxonomy" id="31234"/>
    <lineage>
        <taxon>Eukaryota</taxon>
        <taxon>Metazoa</taxon>
        <taxon>Ecdysozoa</taxon>
        <taxon>Nematoda</taxon>
        <taxon>Chromadorea</taxon>
        <taxon>Rhabditida</taxon>
        <taxon>Rhabditina</taxon>
        <taxon>Rhabditomorpha</taxon>
        <taxon>Rhabditoidea</taxon>
        <taxon>Rhabditidae</taxon>
        <taxon>Peloderinae</taxon>
        <taxon>Caenorhabditis</taxon>
    </lineage>
</organism>
<dbReference type="Pfam" id="PF10316">
    <property type="entry name" value="7TM_GPCR_Srbc"/>
    <property type="match status" value="1"/>
</dbReference>
<feature type="transmembrane region" description="Helical" evidence="1">
    <location>
        <begin position="81"/>
        <end position="107"/>
    </location>
</feature>
<proteinExistence type="predicted"/>
<gene>
    <name evidence="2" type="ORF">CRE_27164</name>
</gene>
<dbReference type="EMBL" id="DS268412">
    <property type="protein sequence ID" value="EFP05889.1"/>
    <property type="molecule type" value="Genomic_DNA"/>
</dbReference>
<dbReference type="AlphaFoldDB" id="E3LNU1"/>
<dbReference type="InParanoid" id="E3LNU1"/>
<keyword evidence="1" id="KW-0472">Membrane</keyword>
<keyword evidence="1" id="KW-0812">Transmembrane</keyword>
<dbReference type="Proteomes" id="UP000008281">
    <property type="component" value="Unassembled WGS sequence"/>
</dbReference>
<evidence type="ECO:0000313" key="3">
    <source>
        <dbReference type="Proteomes" id="UP000008281"/>
    </source>
</evidence>
<keyword evidence="1" id="KW-1133">Transmembrane helix</keyword>
<evidence type="ECO:0008006" key="4">
    <source>
        <dbReference type="Google" id="ProtNLM"/>
    </source>
</evidence>
<dbReference type="OrthoDB" id="5859762at2759"/>
<accession>E3LNU1</accession>
<dbReference type="OMA" id="INCAIPP"/>
<dbReference type="HOGENOM" id="CLU_059075_1_0_1"/>
<protein>
    <recommendedName>
        <fullName evidence="4">Serpentine Receptor, class BC (Class B-like)</fullName>
    </recommendedName>
</protein>
<feature type="transmembrane region" description="Helical" evidence="1">
    <location>
        <begin position="6"/>
        <end position="31"/>
    </location>
</feature>
<feature type="transmembrane region" description="Helical" evidence="1">
    <location>
        <begin position="52"/>
        <end position="75"/>
    </location>
</feature>
<evidence type="ECO:0000313" key="2">
    <source>
        <dbReference type="EMBL" id="EFP05889.1"/>
    </source>
</evidence>
<sequence length="282" mass="31897">MVILTAGYWIFTVIGIVSTFYTTLLCAYIIKKYTLKLKTWKKLEYQLILFRVLFDALNSFISAIYFCFNIFALLYPDTIPFNFSFLIALLASNFLEMRSYLAAIIAIERVLATTIPIHFYRYRKRISNIPIIGFTISTGIASYVVLFGFCRMRFPLEIGCTSFNCATPLCYQNYLVISKLIYASTNAVFSGILCIKLLLLSLNRTIVATDLRKANLLSLTDGLSTLSFELIPSLIFNYGIIDSRSLGPVMGVLRQFGRAVEASVMVKLMKKTAVQQSSESFN</sequence>
<feature type="transmembrane region" description="Helical" evidence="1">
    <location>
        <begin position="181"/>
        <end position="202"/>
    </location>
</feature>
<dbReference type="InterPro" id="IPR019420">
    <property type="entry name" value="7TM_GPCR_serpentine_rcpt_Srbc"/>
</dbReference>
<keyword evidence="3" id="KW-1185">Reference proteome</keyword>
<dbReference type="eggNOG" id="ENOG502TM09">
    <property type="taxonomic scope" value="Eukaryota"/>
</dbReference>
<feature type="transmembrane region" description="Helical" evidence="1">
    <location>
        <begin position="128"/>
        <end position="149"/>
    </location>
</feature>
<name>E3LNU1_CAERE</name>
<evidence type="ECO:0000256" key="1">
    <source>
        <dbReference type="SAM" id="Phobius"/>
    </source>
</evidence>
<dbReference type="PANTHER" id="PTHR10664">
    <property type="entry name" value="SERPENTINE RECEPTOR-C.ELEGANS"/>
    <property type="match status" value="1"/>
</dbReference>
<reference evidence="2" key="1">
    <citation type="submission" date="2007-07" db="EMBL/GenBank/DDBJ databases">
        <title>PCAP assembly of the Caenorhabditis remanei genome.</title>
        <authorList>
            <consortium name="The Caenorhabditis remanei Sequencing Consortium"/>
            <person name="Wilson R.K."/>
        </authorList>
    </citation>
    <scope>NUCLEOTIDE SEQUENCE [LARGE SCALE GENOMIC DNA]</scope>
    <source>
        <strain evidence="2">PB4641</strain>
    </source>
</reference>
<dbReference type="PANTHER" id="PTHR10664:SF31">
    <property type="entry name" value="SERPENTINE RECEPTOR, CLASS BC (CLASS B-LIKE)"/>
    <property type="match status" value="1"/>
</dbReference>